<comment type="caution">
    <text evidence="6">The sequence shown here is derived from an EMBL/GenBank/DDBJ whole genome shotgun (WGS) entry which is preliminary data.</text>
</comment>
<dbReference type="InterPro" id="IPR050204">
    <property type="entry name" value="AraC_XylS_family_regulators"/>
</dbReference>
<keyword evidence="1" id="KW-0805">Transcription regulation</keyword>
<organism evidence="6 7">
    <name type="scientific">Streptomyces iconiensis</name>
    <dbReference type="NCBI Taxonomy" id="1384038"/>
    <lineage>
        <taxon>Bacteria</taxon>
        <taxon>Bacillati</taxon>
        <taxon>Actinomycetota</taxon>
        <taxon>Actinomycetes</taxon>
        <taxon>Kitasatosporales</taxon>
        <taxon>Streptomycetaceae</taxon>
        <taxon>Streptomyces</taxon>
    </lineage>
</organism>
<dbReference type="InterPro" id="IPR018060">
    <property type="entry name" value="HTH_AraC"/>
</dbReference>
<gene>
    <name evidence="6" type="ORF">NMN56_041535</name>
</gene>
<name>A0ABT7AAG4_9ACTN</name>
<evidence type="ECO:0000256" key="1">
    <source>
        <dbReference type="ARBA" id="ARBA00023015"/>
    </source>
</evidence>
<protein>
    <submittedName>
        <fullName evidence="6">Helix-turn-helix domain-containing protein</fullName>
    </submittedName>
</protein>
<evidence type="ECO:0000256" key="2">
    <source>
        <dbReference type="ARBA" id="ARBA00023125"/>
    </source>
</evidence>
<keyword evidence="7" id="KW-1185">Reference proteome</keyword>
<evidence type="ECO:0000313" key="7">
    <source>
        <dbReference type="Proteomes" id="UP001214441"/>
    </source>
</evidence>
<reference evidence="6 7" key="1">
    <citation type="submission" date="2023-05" db="EMBL/GenBank/DDBJ databases">
        <title>Streptantibioticus silvisoli sp. nov., acidotolerant actinomycetes 1 from pine litter.</title>
        <authorList>
            <person name="Swiecimska M."/>
            <person name="Golinska P."/>
            <person name="Sangal V."/>
            <person name="Wachnowicz B."/>
            <person name="Goodfellow M."/>
        </authorList>
    </citation>
    <scope>NUCLEOTIDE SEQUENCE [LARGE SCALE GENOMIC DNA]</scope>
    <source>
        <strain evidence="6 7">DSM 42109</strain>
    </source>
</reference>
<dbReference type="PANTHER" id="PTHR46796:SF15">
    <property type="entry name" value="BLL1074 PROTEIN"/>
    <property type="match status" value="1"/>
</dbReference>
<keyword evidence="3" id="KW-0804">Transcription</keyword>
<dbReference type="PANTHER" id="PTHR46796">
    <property type="entry name" value="HTH-TYPE TRANSCRIPTIONAL ACTIVATOR RHAS-RELATED"/>
    <property type="match status" value="1"/>
</dbReference>
<keyword evidence="2" id="KW-0238">DNA-binding</keyword>
<evidence type="ECO:0000256" key="3">
    <source>
        <dbReference type="ARBA" id="ARBA00023163"/>
    </source>
</evidence>
<feature type="domain" description="HTH araC/xylS-type" evidence="5">
    <location>
        <begin position="192"/>
        <end position="316"/>
    </location>
</feature>
<dbReference type="RefSeq" id="WP_274046712.1">
    <property type="nucleotide sequence ID" value="NZ_JANCPR020000083.1"/>
</dbReference>
<evidence type="ECO:0000259" key="5">
    <source>
        <dbReference type="PROSITE" id="PS01124"/>
    </source>
</evidence>
<dbReference type="Gene3D" id="1.10.10.60">
    <property type="entry name" value="Homeodomain-like"/>
    <property type="match status" value="1"/>
</dbReference>
<evidence type="ECO:0000256" key="4">
    <source>
        <dbReference type="SAM" id="MobiDB-lite"/>
    </source>
</evidence>
<evidence type="ECO:0000313" key="6">
    <source>
        <dbReference type="EMBL" id="MDJ1138335.1"/>
    </source>
</evidence>
<dbReference type="PROSITE" id="PS01124">
    <property type="entry name" value="HTH_ARAC_FAMILY_2"/>
    <property type="match status" value="1"/>
</dbReference>
<accession>A0ABT7AAG4</accession>
<proteinExistence type="predicted"/>
<feature type="compositionally biased region" description="Low complexity" evidence="4">
    <location>
        <begin position="67"/>
        <end position="93"/>
    </location>
</feature>
<dbReference type="SMART" id="SM00342">
    <property type="entry name" value="HTH_ARAC"/>
    <property type="match status" value="1"/>
</dbReference>
<feature type="region of interest" description="Disordered" evidence="4">
    <location>
        <begin position="66"/>
        <end position="99"/>
    </location>
</feature>
<dbReference type="Proteomes" id="UP001214441">
    <property type="component" value="Unassembled WGS sequence"/>
</dbReference>
<dbReference type="EMBL" id="JANCPR020000083">
    <property type="protein sequence ID" value="MDJ1138335.1"/>
    <property type="molecule type" value="Genomic_DNA"/>
</dbReference>
<sequence length="334" mass="35438">MRHVDGGDWRMWERAPAKPLAGGIVETYEGYWERRATPLRRTELPYGGVTLILSFGDPIAVTPAAHSTAGPATTGPSATAASAASEASASAGPTPQPHNSFVAGLFDAPVITEHDGAQHGMEIRLTPAGAHAAFGVPPGAYANRVVRWDDLAPRPLAGLAARLAEAPTWTARFALADRVLCDLVADAPPPTPEVAHAVDLLTRTEGRTTVAELARETGWSRRRLAGRFREHVGMPPKVYARVLRFQHALRLLEAKAAQAAQDPQGAQATRDVQAIRDTRGGGLSALAQACGYYDQAHLNRDFRALAGCSPTVYLAGRHPPGAFPFVQYGALAAS</sequence>